<protein>
    <submittedName>
        <fullName evidence="2">Octapeptide-repeat protein T2</fullName>
    </submittedName>
</protein>
<gene>
    <name evidence="2" type="ORF">D2E24_0328</name>
</gene>
<proteinExistence type="predicted"/>
<comment type="caution">
    <text evidence="2">The sequence shown here is derived from an EMBL/GenBank/DDBJ whole genome shotgun (WGS) entry which is preliminary data.</text>
</comment>
<feature type="compositionally biased region" description="Basic and acidic residues" evidence="1">
    <location>
        <begin position="153"/>
        <end position="162"/>
    </location>
</feature>
<dbReference type="EMBL" id="QXGK01000002">
    <property type="protein sequence ID" value="RSX58449.1"/>
    <property type="molecule type" value="Genomic_DNA"/>
</dbReference>
<keyword evidence="3" id="KW-1185">Reference proteome</keyword>
<organism evidence="2 3">
    <name type="scientific">Bifidobacterium samirii</name>
    <dbReference type="NCBI Taxonomy" id="2306974"/>
    <lineage>
        <taxon>Bacteria</taxon>
        <taxon>Bacillati</taxon>
        <taxon>Actinomycetota</taxon>
        <taxon>Actinomycetes</taxon>
        <taxon>Bifidobacteriales</taxon>
        <taxon>Bifidobacteriaceae</taxon>
        <taxon>Bifidobacterium</taxon>
    </lineage>
</organism>
<dbReference type="Proteomes" id="UP000287470">
    <property type="component" value="Unassembled WGS sequence"/>
</dbReference>
<evidence type="ECO:0000313" key="3">
    <source>
        <dbReference type="Proteomes" id="UP000287470"/>
    </source>
</evidence>
<reference evidence="2 3" key="1">
    <citation type="submission" date="2018-09" db="EMBL/GenBank/DDBJ databases">
        <title>Characterization of the phylogenetic diversity of five novel species belonging to the genus Bifidobacterium.</title>
        <authorList>
            <person name="Lugli G.A."/>
            <person name="Duranti S."/>
            <person name="Milani C."/>
        </authorList>
    </citation>
    <scope>NUCLEOTIDE SEQUENCE [LARGE SCALE GENOMIC DNA]</scope>
    <source>
        <strain evidence="2 3">2033B</strain>
    </source>
</reference>
<evidence type="ECO:0000256" key="1">
    <source>
        <dbReference type="SAM" id="MobiDB-lite"/>
    </source>
</evidence>
<feature type="region of interest" description="Disordered" evidence="1">
    <location>
        <begin position="85"/>
        <end position="162"/>
    </location>
</feature>
<name>A0A430FWM9_9BIFI</name>
<dbReference type="AlphaFoldDB" id="A0A430FWM9"/>
<accession>A0A430FWM9</accession>
<evidence type="ECO:0000313" key="2">
    <source>
        <dbReference type="EMBL" id="RSX58449.1"/>
    </source>
</evidence>
<sequence>MQVATLRESLASQSACESSATYESRRECAPSSRNLYVHTGRPTALRITTLAGTFASQSACEPGAPYRLRRGVGCLRRRSYTEPVSCTSRDRDEAGKEGEEAGKPERRRRWEEGRRKKEGKGETRKEEEVGRRKTEVGKEGMGKARYKGRSPVRRWDSPDRGPCRGGGCKGRVRCGTRRCRCRRGRRVRRGRRPVSRRSTAGGRCC</sequence>
<feature type="compositionally biased region" description="Basic and acidic residues" evidence="1">
    <location>
        <begin position="88"/>
        <end position="142"/>
    </location>
</feature>